<feature type="domain" description="Peptidase M13 N-terminal" evidence="2">
    <location>
        <begin position="2"/>
        <end position="150"/>
    </location>
</feature>
<dbReference type="GO" id="GO:0005886">
    <property type="term" value="C:plasma membrane"/>
    <property type="evidence" value="ECO:0007669"/>
    <property type="project" value="TreeGrafter"/>
</dbReference>
<proteinExistence type="inferred from homology"/>
<dbReference type="AlphaFoldDB" id="A0A3P7K9R9"/>
<dbReference type="GO" id="GO:0016485">
    <property type="term" value="P:protein processing"/>
    <property type="evidence" value="ECO:0007669"/>
    <property type="project" value="TreeGrafter"/>
</dbReference>
<dbReference type="InterPro" id="IPR042089">
    <property type="entry name" value="Peptidase_M13_dom_2"/>
</dbReference>
<evidence type="ECO:0000313" key="3">
    <source>
        <dbReference type="EMBL" id="VDM85147.1"/>
    </source>
</evidence>
<dbReference type="PANTHER" id="PTHR11733:SF237">
    <property type="entry name" value="NEPRILYSIN-LIKE 4"/>
    <property type="match status" value="1"/>
</dbReference>
<comment type="similarity">
    <text evidence="1">Belongs to the peptidase M13 family.</text>
</comment>
<keyword evidence="4" id="KW-1185">Reference proteome</keyword>
<protein>
    <recommendedName>
        <fullName evidence="2">Peptidase M13 N-terminal domain-containing protein</fullName>
    </recommendedName>
</protein>
<dbReference type="Pfam" id="PF05649">
    <property type="entry name" value="Peptidase_M13_N"/>
    <property type="match status" value="1"/>
</dbReference>
<dbReference type="PROSITE" id="PS51885">
    <property type="entry name" value="NEPRILYSIN"/>
    <property type="match status" value="1"/>
</dbReference>
<accession>A0A3P7K9R9</accession>
<gene>
    <name evidence="3" type="ORF">SVUK_LOCUS20145</name>
</gene>
<dbReference type="OrthoDB" id="5845958at2759"/>
<dbReference type="SUPFAM" id="SSF55486">
    <property type="entry name" value="Metalloproteases ('zincins'), catalytic domain"/>
    <property type="match status" value="1"/>
</dbReference>
<dbReference type="Proteomes" id="UP000270094">
    <property type="component" value="Unassembled WGS sequence"/>
</dbReference>
<evidence type="ECO:0000259" key="2">
    <source>
        <dbReference type="Pfam" id="PF05649"/>
    </source>
</evidence>
<dbReference type="GO" id="GO:0004222">
    <property type="term" value="F:metalloendopeptidase activity"/>
    <property type="evidence" value="ECO:0007669"/>
    <property type="project" value="InterPro"/>
</dbReference>
<dbReference type="InterPro" id="IPR008753">
    <property type="entry name" value="Peptidase_M13_N"/>
</dbReference>
<dbReference type="EMBL" id="UYYB01136752">
    <property type="protein sequence ID" value="VDM85147.1"/>
    <property type="molecule type" value="Genomic_DNA"/>
</dbReference>
<dbReference type="Gene3D" id="1.10.1380.10">
    <property type="entry name" value="Neutral endopeptidase , domain2"/>
    <property type="match status" value="1"/>
</dbReference>
<name>A0A3P7K9R9_STRVU</name>
<organism evidence="3 4">
    <name type="scientific">Strongylus vulgaris</name>
    <name type="common">Blood worm</name>
    <dbReference type="NCBI Taxonomy" id="40348"/>
    <lineage>
        <taxon>Eukaryota</taxon>
        <taxon>Metazoa</taxon>
        <taxon>Ecdysozoa</taxon>
        <taxon>Nematoda</taxon>
        <taxon>Chromadorea</taxon>
        <taxon>Rhabditida</taxon>
        <taxon>Rhabditina</taxon>
        <taxon>Rhabditomorpha</taxon>
        <taxon>Strongyloidea</taxon>
        <taxon>Strongylidae</taxon>
        <taxon>Strongylus</taxon>
    </lineage>
</organism>
<evidence type="ECO:0000313" key="4">
    <source>
        <dbReference type="Proteomes" id="UP000270094"/>
    </source>
</evidence>
<evidence type="ECO:0000256" key="1">
    <source>
        <dbReference type="ARBA" id="ARBA00007357"/>
    </source>
</evidence>
<sequence length="152" mass="18081">MPLVDWPRYYHAIAPFPTHEYLSSSPDLIVEIDFMRRITDLLQSTDPRIITNYVLLRYSSSWSGEMGERYEDISQEFNRIMYGKQQKAPRWKDCTSQTMHRLHYATGAIYVRKAFDQASKNVTLEMIDDLQEVFREILLTTDWMDERTRTVS</sequence>
<dbReference type="PANTHER" id="PTHR11733">
    <property type="entry name" value="ZINC METALLOPROTEASE FAMILY M13 NEPRILYSIN-RELATED"/>
    <property type="match status" value="1"/>
</dbReference>
<dbReference type="InterPro" id="IPR000718">
    <property type="entry name" value="Peptidase_M13"/>
</dbReference>
<reference evidence="3 4" key="1">
    <citation type="submission" date="2018-11" db="EMBL/GenBank/DDBJ databases">
        <authorList>
            <consortium name="Pathogen Informatics"/>
        </authorList>
    </citation>
    <scope>NUCLEOTIDE SEQUENCE [LARGE SCALE GENOMIC DNA]</scope>
</reference>